<evidence type="ECO:0000313" key="2">
    <source>
        <dbReference type="Proteomes" id="UP000828390"/>
    </source>
</evidence>
<dbReference type="OrthoDB" id="10251804at2759"/>
<evidence type="ECO:0008006" key="3">
    <source>
        <dbReference type="Google" id="ProtNLM"/>
    </source>
</evidence>
<accession>A0A9D4CGQ4</accession>
<reference evidence="1" key="1">
    <citation type="journal article" date="2019" name="bioRxiv">
        <title>The Genome of the Zebra Mussel, Dreissena polymorpha: A Resource for Invasive Species Research.</title>
        <authorList>
            <person name="McCartney M.A."/>
            <person name="Auch B."/>
            <person name="Kono T."/>
            <person name="Mallez S."/>
            <person name="Zhang Y."/>
            <person name="Obille A."/>
            <person name="Becker A."/>
            <person name="Abrahante J.E."/>
            <person name="Garbe J."/>
            <person name="Badalamenti J.P."/>
            <person name="Herman A."/>
            <person name="Mangelson H."/>
            <person name="Liachko I."/>
            <person name="Sullivan S."/>
            <person name="Sone E.D."/>
            <person name="Koren S."/>
            <person name="Silverstein K.A.T."/>
            <person name="Beckman K.B."/>
            <person name="Gohl D.M."/>
        </authorList>
    </citation>
    <scope>NUCLEOTIDE SEQUENCE</scope>
    <source>
        <strain evidence="1">Duluth1</strain>
        <tissue evidence="1">Whole animal</tissue>
    </source>
</reference>
<gene>
    <name evidence="1" type="ORF">DPMN_050211</name>
</gene>
<dbReference type="Proteomes" id="UP000828390">
    <property type="component" value="Unassembled WGS sequence"/>
</dbReference>
<dbReference type="EMBL" id="JAIWYP010000012">
    <property type="protein sequence ID" value="KAH3724394.1"/>
    <property type="molecule type" value="Genomic_DNA"/>
</dbReference>
<proteinExistence type="predicted"/>
<dbReference type="Pfam" id="PF13920">
    <property type="entry name" value="zf-C3HC4_3"/>
    <property type="match status" value="1"/>
</dbReference>
<keyword evidence="2" id="KW-1185">Reference proteome</keyword>
<sequence>MMAKPVLSKNDWIYMEVIGFLRFLTFLQRLLNGFRLAQLVNAAADTAKPMCGYPHENEIMQRMWHSMYNLERLFMPHNASLKIPFQCLGNKRCKIPSSDEIRLYCRIQNERNEKEDDRTIQRENASLRQRVICSIFINRERRVVFIPCGHLRTCEVCGQGTSVCPACGLRVTSRLVVKR</sequence>
<protein>
    <recommendedName>
        <fullName evidence="3">RING-type domain-containing protein</fullName>
    </recommendedName>
</protein>
<comment type="caution">
    <text evidence="1">The sequence shown here is derived from an EMBL/GenBank/DDBJ whole genome shotgun (WGS) entry which is preliminary data.</text>
</comment>
<name>A0A9D4CGQ4_DREPO</name>
<reference evidence="1" key="2">
    <citation type="submission" date="2020-11" db="EMBL/GenBank/DDBJ databases">
        <authorList>
            <person name="McCartney M.A."/>
            <person name="Auch B."/>
            <person name="Kono T."/>
            <person name="Mallez S."/>
            <person name="Becker A."/>
            <person name="Gohl D.M."/>
            <person name="Silverstein K.A.T."/>
            <person name="Koren S."/>
            <person name="Bechman K.B."/>
            <person name="Herman A."/>
            <person name="Abrahante J.E."/>
            <person name="Garbe J."/>
        </authorList>
    </citation>
    <scope>NUCLEOTIDE SEQUENCE</scope>
    <source>
        <strain evidence="1">Duluth1</strain>
        <tissue evidence="1">Whole animal</tissue>
    </source>
</reference>
<dbReference type="AlphaFoldDB" id="A0A9D4CGQ4"/>
<dbReference type="InterPro" id="IPR013083">
    <property type="entry name" value="Znf_RING/FYVE/PHD"/>
</dbReference>
<evidence type="ECO:0000313" key="1">
    <source>
        <dbReference type="EMBL" id="KAH3724394.1"/>
    </source>
</evidence>
<dbReference type="Gene3D" id="3.30.40.10">
    <property type="entry name" value="Zinc/RING finger domain, C3HC4 (zinc finger)"/>
    <property type="match status" value="1"/>
</dbReference>
<organism evidence="1 2">
    <name type="scientific">Dreissena polymorpha</name>
    <name type="common">Zebra mussel</name>
    <name type="synonym">Mytilus polymorpha</name>
    <dbReference type="NCBI Taxonomy" id="45954"/>
    <lineage>
        <taxon>Eukaryota</taxon>
        <taxon>Metazoa</taxon>
        <taxon>Spiralia</taxon>
        <taxon>Lophotrochozoa</taxon>
        <taxon>Mollusca</taxon>
        <taxon>Bivalvia</taxon>
        <taxon>Autobranchia</taxon>
        <taxon>Heteroconchia</taxon>
        <taxon>Euheterodonta</taxon>
        <taxon>Imparidentia</taxon>
        <taxon>Neoheterodontei</taxon>
        <taxon>Myida</taxon>
        <taxon>Dreissenoidea</taxon>
        <taxon>Dreissenidae</taxon>
        <taxon>Dreissena</taxon>
    </lineage>
</organism>